<evidence type="ECO:0000313" key="3">
    <source>
        <dbReference type="Proteomes" id="UP001648503"/>
    </source>
</evidence>
<dbReference type="Proteomes" id="UP001648503">
    <property type="component" value="Unassembled WGS sequence"/>
</dbReference>
<evidence type="ECO:0000313" key="2">
    <source>
        <dbReference type="EMBL" id="KAH6598990.1"/>
    </source>
</evidence>
<evidence type="ECO:0000256" key="1">
    <source>
        <dbReference type="SAM" id="MobiDB-lite"/>
    </source>
</evidence>
<organism evidence="2 3">
    <name type="scientific">Batrachochytrium salamandrivorans</name>
    <dbReference type="NCBI Taxonomy" id="1357716"/>
    <lineage>
        <taxon>Eukaryota</taxon>
        <taxon>Fungi</taxon>
        <taxon>Fungi incertae sedis</taxon>
        <taxon>Chytridiomycota</taxon>
        <taxon>Chytridiomycota incertae sedis</taxon>
        <taxon>Chytridiomycetes</taxon>
        <taxon>Rhizophydiales</taxon>
        <taxon>Rhizophydiales incertae sedis</taxon>
        <taxon>Batrachochytrium</taxon>
    </lineage>
</organism>
<accession>A0ABQ8FIU9</accession>
<comment type="caution">
    <text evidence="2">The sequence shown here is derived from an EMBL/GenBank/DDBJ whole genome shotgun (WGS) entry which is preliminary data.</text>
</comment>
<sequence>MTIYQVKKDAVLAIGDLDKEKQEERDRKSEAKTAKARMKGQGIEESEKLELQKQYHAAFDDWEKLLASLKANRNKLEKALGERDIAEIHLKTLIGHNKQLTEHNAKNKVQIELVPGSFYSKQILDEQSKAICLESEELFNGGESIVYSLNEINRAMYTLRASEREELGEIYNTLRSYYERLLKRITFAKRQCGYTKKLQKDLSSQLSSQKTESTC</sequence>
<feature type="region of interest" description="Disordered" evidence="1">
    <location>
        <begin position="20"/>
        <end position="41"/>
    </location>
</feature>
<gene>
    <name evidence="2" type="ORF">BASA50_003310</name>
</gene>
<dbReference type="EMBL" id="JAFCIX010000086">
    <property type="protein sequence ID" value="KAH6598990.1"/>
    <property type="molecule type" value="Genomic_DNA"/>
</dbReference>
<reference evidence="2 3" key="1">
    <citation type="submission" date="2021-02" db="EMBL/GenBank/DDBJ databases">
        <title>Variation within the Batrachochytrium salamandrivorans European outbreak.</title>
        <authorList>
            <person name="Kelly M."/>
            <person name="Pasmans F."/>
            <person name="Shea T.P."/>
            <person name="Munoz J.F."/>
            <person name="Carranza S."/>
            <person name="Cuomo C.A."/>
            <person name="Martel A."/>
        </authorList>
    </citation>
    <scope>NUCLEOTIDE SEQUENCE [LARGE SCALE GENOMIC DNA]</scope>
    <source>
        <strain evidence="2 3">AMFP18/2</strain>
    </source>
</reference>
<keyword evidence="3" id="KW-1185">Reference proteome</keyword>
<feature type="compositionally biased region" description="Basic and acidic residues" evidence="1">
    <location>
        <begin position="20"/>
        <end position="33"/>
    </location>
</feature>
<proteinExistence type="predicted"/>
<name>A0ABQ8FIU9_9FUNG</name>
<protein>
    <submittedName>
        <fullName evidence="2">Uncharacterized protein</fullName>
    </submittedName>
</protein>